<evidence type="ECO:0000259" key="7">
    <source>
        <dbReference type="PROSITE" id="PS50922"/>
    </source>
</evidence>
<dbReference type="GO" id="GO:0016020">
    <property type="term" value="C:membrane"/>
    <property type="evidence" value="ECO:0007669"/>
    <property type="project" value="UniProtKB-SubCell"/>
</dbReference>
<feature type="transmembrane region" description="Helical" evidence="6">
    <location>
        <begin position="205"/>
        <end position="223"/>
    </location>
</feature>
<evidence type="ECO:0000256" key="3">
    <source>
        <dbReference type="ARBA" id="ARBA00022989"/>
    </source>
</evidence>
<dbReference type="GO" id="GO:0005783">
    <property type="term" value="C:endoplasmic reticulum"/>
    <property type="evidence" value="ECO:0007669"/>
    <property type="project" value="TreeGrafter"/>
</dbReference>
<reference evidence="8" key="2">
    <citation type="submission" date="2025-08" db="UniProtKB">
        <authorList>
            <consortium name="Ensembl"/>
        </authorList>
    </citation>
    <scope>IDENTIFICATION</scope>
</reference>
<dbReference type="Pfam" id="PF03798">
    <property type="entry name" value="TRAM_LAG1_CLN8"/>
    <property type="match status" value="1"/>
</dbReference>
<dbReference type="Ensembl" id="ENSHHUT00000076354.1">
    <property type="protein sequence ID" value="ENSHHUP00000073922.1"/>
    <property type="gene ID" value="ENSHHUG00000043375.1"/>
</dbReference>
<feature type="domain" description="TLC" evidence="7">
    <location>
        <begin position="18"/>
        <end position="231"/>
    </location>
</feature>
<keyword evidence="3 6" id="KW-1133">Transmembrane helix</keyword>
<proteinExistence type="predicted"/>
<dbReference type="GO" id="GO:0055088">
    <property type="term" value="P:lipid homeostasis"/>
    <property type="evidence" value="ECO:0007669"/>
    <property type="project" value="TreeGrafter"/>
</dbReference>
<evidence type="ECO:0000256" key="6">
    <source>
        <dbReference type="SAM" id="Phobius"/>
    </source>
</evidence>
<feature type="transmembrane region" description="Helical" evidence="6">
    <location>
        <begin position="59"/>
        <end position="79"/>
    </location>
</feature>
<feature type="transmembrane region" description="Helical" evidence="6">
    <location>
        <begin position="127"/>
        <end position="149"/>
    </location>
</feature>
<evidence type="ECO:0000313" key="9">
    <source>
        <dbReference type="Proteomes" id="UP000314982"/>
    </source>
</evidence>
<feature type="transmembrane region" description="Helical" evidence="6">
    <location>
        <begin position="27"/>
        <end position="47"/>
    </location>
</feature>
<organism evidence="8 9">
    <name type="scientific">Hucho hucho</name>
    <name type="common">huchen</name>
    <dbReference type="NCBI Taxonomy" id="62062"/>
    <lineage>
        <taxon>Eukaryota</taxon>
        <taxon>Metazoa</taxon>
        <taxon>Chordata</taxon>
        <taxon>Craniata</taxon>
        <taxon>Vertebrata</taxon>
        <taxon>Euteleostomi</taxon>
        <taxon>Actinopterygii</taxon>
        <taxon>Neopterygii</taxon>
        <taxon>Teleostei</taxon>
        <taxon>Protacanthopterygii</taxon>
        <taxon>Salmoniformes</taxon>
        <taxon>Salmonidae</taxon>
        <taxon>Salmoninae</taxon>
        <taxon>Hucho</taxon>
    </lineage>
</organism>
<dbReference type="InterPro" id="IPR050846">
    <property type="entry name" value="TLCD"/>
</dbReference>
<reference evidence="9" key="1">
    <citation type="submission" date="2018-06" db="EMBL/GenBank/DDBJ databases">
        <title>Genome assembly of Danube salmon.</title>
        <authorList>
            <person name="Macqueen D.J."/>
            <person name="Gundappa M.K."/>
        </authorList>
    </citation>
    <scope>NUCLEOTIDE SEQUENCE [LARGE SCALE GENOMIC DNA]</scope>
</reference>
<feature type="transmembrane region" description="Helical" evidence="6">
    <location>
        <begin position="100"/>
        <end position="121"/>
    </location>
</feature>
<dbReference type="PANTHER" id="PTHR13439">
    <property type="entry name" value="CT120 PROTEIN"/>
    <property type="match status" value="1"/>
</dbReference>
<dbReference type="STRING" id="62062.ENSHHUP00000073922"/>
<name>A0A4W5QCX7_9TELE</name>
<keyword evidence="4 5" id="KW-0472">Membrane</keyword>
<dbReference type="PANTHER" id="PTHR13439:SF20">
    <property type="entry name" value="TLC DOMAIN-CONTAINING PROTEIN 3A"/>
    <property type="match status" value="1"/>
</dbReference>
<dbReference type="SMART" id="SM00724">
    <property type="entry name" value="TLC"/>
    <property type="match status" value="1"/>
</dbReference>
<keyword evidence="9" id="KW-1185">Reference proteome</keyword>
<evidence type="ECO:0000256" key="5">
    <source>
        <dbReference type="PROSITE-ProRule" id="PRU00205"/>
    </source>
</evidence>
<feature type="transmembrane region" description="Helical" evidence="6">
    <location>
        <begin position="161"/>
        <end position="185"/>
    </location>
</feature>
<keyword evidence="2 5" id="KW-0812">Transmembrane</keyword>
<protein>
    <recommendedName>
        <fullName evidence="7">TLC domain-containing protein</fullName>
    </recommendedName>
</protein>
<evidence type="ECO:0000256" key="4">
    <source>
        <dbReference type="ARBA" id="ARBA00023136"/>
    </source>
</evidence>
<evidence type="ECO:0000256" key="2">
    <source>
        <dbReference type="ARBA" id="ARBA00022692"/>
    </source>
</evidence>
<comment type="subcellular location">
    <subcellularLocation>
        <location evidence="1">Membrane</location>
        <topology evidence="1">Multi-pass membrane protein</topology>
    </subcellularLocation>
</comment>
<accession>A0A4W5QCX7</accession>
<evidence type="ECO:0000313" key="8">
    <source>
        <dbReference type="Ensembl" id="ENSHHUP00000073922.1"/>
    </source>
</evidence>
<evidence type="ECO:0000256" key="1">
    <source>
        <dbReference type="ARBA" id="ARBA00004141"/>
    </source>
</evidence>
<dbReference type="PROSITE" id="PS50922">
    <property type="entry name" value="TLC"/>
    <property type="match status" value="1"/>
</dbReference>
<dbReference type="AlphaFoldDB" id="A0A4W5QCX7"/>
<dbReference type="Proteomes" id="UP000314982">
    <property type="component" value="Unassembled WGS sequence"/>
</dbReference>
<sequence length="249" mass="28638">MFMLAWGKKSAFKSWNNADVFVVSERLVSSIHATLATIVGFIIATASSDVMSDRLTKEFVWFGAPYMAFDIYAMYLSNYHSQKVKGHKAYRKHSLLTIKLFLLRHPLLVVHHMVLLTVFMTGVGGDFFIGCFFMAEFSTPFVSLGNVLIQLGLEDSWLHRVNGVMVLLSFLTCRILLFPYMYWVYGQQYIIPFHKVPFHLPLHCNLANLSILAPQIYLFVQLCHKPYRLYLRQTRSKGQLAHKDGSKTD</sequence>
<dbReference type="InterPro" id="IPR006634">
    <property type="entry name" value="TLC-dom"/>
</dbReference>
<dbReference type="GeneTree" id="ENSGT01010000222313"/>
<reference evidence="8" key="3">
    <citation type="submission" date="2025-09" db="UniProtKB">
        <authorList>
            <consortium name="Ensembl"/>
        </authorList>
    </citation>
    <scope>IDENTIFICATION</scope>
</reference>